<dbReference type="RefSeq" id="XP_020050872.1">
    <property type="nucleotide sequence ID" value="XM_020190185.1"/>
</dbReference>
<feature type="non-terminal residue" evidence="5">
    <location>
        <position position="1"/>
    </location>
</feature>
<evidence type="ECO:0000313" key="5">
    <source>
        <dbReference type="EMBL" id="ODV64565.1"/>
    </source>
</evidence>
<reference evidence="6" key="1">
    <citation type="submission" date="2016-05" db="EMBL/GenBank/DDBJ databases">
        <title>Comparative genomics of biotechnologically important yeasts.</title>
        <authorList>
            <consortium name="DOE Joint Genome Institute"/>
            <person name="Riley R."/>
            <person name="Haridas S."/>
            <person name="Wolfe K.H."/>
            <person name="Lopes M.R."/>
            <person name="Hittinger C.T."/>
            <person name="Goker M."/>
            <person name="Salamov A."/>
            <person name="Wisecaver J."/>
            <person name="Long T.M."/>
            <person name="Aerts A.L."/>
            <person name="Barry K."/>
            <person name="Choi C."/>
            <person name="Clum A."/>
            <person name="Coughlan A.Y."/>
            <person name="Deshpande S."/>
            <person name="Douglass A.P."/>
            <person name="Hanson S.J."/>
            <person name="Klenk H.-P."/>
            <person name="Labutti K."/>
            <person name="Lapidus A."/>
            <person name="Lindquist E."/>
            <person name="Lipzen A."/>
            <person name="Meier-Kolthoff J.P."/>
            <person name="Ohm R.A."/>
            <person name="Otillar R.P."/>
            <person name="Pangilinan J."/>
            <person name="Peng Y."/>
            <person name="Rokas A."/>
            <person name="Rosa C.A."/>
            <person name="Scheuner C."/>
            <person name="Sibirny A.A."/>
            <person name="Slot J.C."/>
            <person name="Stielow J.B."/>
            <person name="Sun H."/>
            <person name="Kurtzman C.P."/>
            <person name="Blackwell M."/>
            <person name="Grigoriev I.V."/>
            <person name="Jeffries T.W."/>
        </authorList>
    </citation>
    <scope>NUCLEOTIDE SEQUENCE [LARGE SCALE GENOMIC DNA]</scope>
    <source>
        <strain evidence="6">DSM 1968</strain>
    </source>
</reference>
<keyword evidence="2" id="KW-0396">Initiation factor</keyword>
<keyword evidence="6" id="KW-1185">Reference proteome</keyword>
<keyword evidence="3" id="KW-0648">Protein biosynthesis</keyword>
<name>A0A1D2VSM9_9ASCO</name>
<evidence type="ECO:0000313" key="6">
    <source>
        <dbReference type="Proteomes" id="UP000095038"/>
    </source>
</evidence>
<organism evidence="5 6">
    <name type="scientific">Ascoidea rubescens DSM 1968</name>
    <dbReference type="NCBI Taxonomy" id="1344418"/>
    <lineage>
        <taxon>Eukaryota</taxon>
        <taxon>Fungi</taxon>
        <taxon>Dikarya</taxon>
        <taxon>Ascomycota</taxon>
        <taxon>Saccharomycotina</taxon>
        <taxon>Saccharomycetes</taxon>
        <taxon>Ascoideaceae</taxon>
        <taxon>Ascoidea</taxon>
    </lineage>
</organism>
<dbReference type="OrthoDB" id="15082at2759"/>
<keyword evidence="1" id="KW-0963">Cytoplasm</keyword>
<dbReference type="GeneID" id="30963821"/>
<evidence type="ECO:0000256" key="4">
    <source>
        <dbReference type="SAM" id="MobiDB-lite"/>
    </source>
</evidence>
<evidence type="ECO:0000256" key="1">
    <source>
        <dbReference type="ARBA" id="ARBA00022490"/>
    </source>
</evidence>
<dbReference type="EMBL" id="KV454475">
    <property type="protein sequence ID" value="ODV64565.1"/>
    <property type="molecule type" value="Genomic_DNA"/>
</dbReference>
<dbReference type="PANTHER" id="PTHR13242:SF0">
    <property type="entry name" value="EUKARYOTIC TRANSLATION INITIATION FACTOR 3 SUBUNIT L"/>
    <property type="match status" value="1"/>
</dbReference>
<dbReference type="InParanoid" id="A0A1D2VSM9"/>
<dbReference type="PANTHER" id="PTHR13242">
    <property type="entry name" value="EUKARYOTIC TRANSLATION INITIATION FACTOR 3"/>
    <property type="match status" value="1"/>
</dbReference>
<dbReference type="GO" id="GO:0003743">
    <property type="term" value="F:translation initiation factor activity"/>
    <property type="evidence" value="ECO:0007669"/>
    <property type="project" value="UniProtKB-KW"/>
</dbReference>
<dbReference type="STRING" id="1344418.A0A1D2VSM9"/>
<dbReference type="InterPro" id="IPR019382">
    <property type="entry name" value="eIF3l"/>
</dbReference>
<dbReference type="Proteomes" id="UP000095038">
    <property type="component" value="Unassembled WGS sequence"/>
</dbReference>
<feature type="region of interest" description="Disordered" evidence="4">
    <location>
        <begin position="544"/>
        <end position="568"/>
    </location>
</feature>
<dbReference type="HAMAP" id="MF_03011">
    <property type="entry name" value="eIF3l"/>
    <property type="match status" value="1"/>
</dbReference>
<evidence type="ECO:0000256" key="3">
    <source>
        <dbReference type="ARBA" id="ARBA00022917"/>
    </source>
</evidence>
<gene>
    <name evidence="5" type="ORF">ASCRUDRAFT_30425</name>
</gene>
<feature type="compositionally biased region" description="Low complexity" evidence="4">
    <location>
        <begin position="544"/>
        <end position="560"/>
    </location>
</feature>
<dbReference type="AlphaFoldDB" id="A0A1D2VSM9"/>
<dbReference type="GO" id="GO:0005852">
    <property type="term" value="C:eukaryotic translation initiation factor 3 complex"/>
    <property type="evidence" value="ECO:0007669"/>
    <property type="project" value="InterPro"/>
</dbReference>
<sequence>ASKMDPSSTTIPDVVKEFIQYFYKCYLEDNVYELHGCYENTFNKLTEKFYKNETWPDPIKEVAPLVNNDQVFLVLYSEVYYRHIYAKLNPTLQQRCDSYSNYCNLFNLILNNDGGPVTFELPNKWLWEIIDEFIYQFIQFTLYRTKLAYKFKMSEQDINELNYLQEHNEVWNAYSVLNALYSLIGRSKIKEQLQAQKKGFTQQQINEIAGEYGNLPLYKNLGYFSIIGLLRIHTVLGDFTLALKTMEDIELNKKAFLTRIPGCHFTTYYYVGCCYLMMHRYSDAIKIFSHILLFISRTKNINKSGQYDAITKRSEQMYALLTICIGLSPTRIDDILHQHIKQKFGEQLSQILKTNDFNKTVQVYEELFKFGFPRFISISFPNFTNPQLNTDALALHLKVFMIKVTNSVFNNLLRTYLSLYSTMELKKLLNFLVSDKDIKIDNLDQLRSILLSFKLNNRQVRWVDHESSSAQNNENLENTLLEGSISNVNDFDINLKNDNLISIIELKVARKFSDWFIRNTLKNYQVQDTIANADKLLEENSQTYQNNNTNSSFNSNSNKQQKNRKNKN</sequence>
<proteinExistence type="inferred from homology"/>
<evidence type="ECO:0008006" key="7">
    <source>
        <dbReference type="Google" id="ProtNLM"/>
    </source>
</evidence>
<evidence type="ECO:0000256" key="2">
    <source>
        <dbReference type="ARBA" id="ARBA00022540"/>
    </source>
</evidence>
<accession>A0A1D2VSM9</accession>
<protein>
    <recommendedName>
        <fullName evidence="7">PCI domain-containing protein</fullName>
    </recommendedName>
</protein>
<dbReference type="Pfam" id="PF10255">
    <property type="entry name" value="Paf67"/>
    <property type="match status" value="1"/>
</dbReference>